<dbReference type="PROSITE" id="PS50035">
    <property type="entry name" value="PLD"/>
    <property type="match status" value="2"/>
</dbReference>
<gene>
    <name evidence="3" type="ORF">H8N03_13540</name>
</gene>
<dbReference type="PANTHER" id="PTHR21248">
    <property type="entry name" value="CARDIOLIPIN SYNTHASE"/>
    <property type="match status" value="1"/>
</dbReference>
<evidence type="ECO:0000313" key="4">
    <source>
        <dbReference type="Proteomes" id="UP000608513"/>
    </source>
</evidence>
<dbReference type="Pfam" id="PF13091">
    <property type="entry name" value="PLDc_2"/>
    <property type="match status" value="3"/>
</dbReference>
<comment type="caution">
    <text evidence="3">The sequence shown here is derived from an EMBL/GenBank/DDBJ whole genome shotgun (WGS) entry which is preliminary data.</text>
</comment>
<protein>
    <submittedName>
        <fullName evidence="3">Phospholipase D family protein</fullName>
    </submittedName>
</protein>
<dbReference type="InterPro" id="IPR001736">
    <property type="entry name" value="PLipase_D/transphosphatidylase"/>
</dbReference>
<keyword evidence="4" id="KW-1185">Reference proteome</keyword>
<dbReference type="AlphaFoldDB" id="A0A923MRN9"/>
<proteinExistence type="predicted"/>
<dbReference type="CDD" id="cd09113">
    <property type="entry name" value="PLDc_ymdC_like_2"/>
    <property type="match status" value="1"/>
</dbReference>
<accession>A0A923MRN9</accession>
<dbReference type="GO" id="GO:0032049">
    <property type="term" value="P:cardiolipin biosynthetic process"/>
    <property type="evidence" value="ECO:0007669"/>
    <property type="project" value="UniProtKB-ARBA"/>
</dbReference>
<sequence length="570" mass="62045">MTFASAAIPSLPAWLRLLRWCVLVIFSGWASGCASLPANTNRTPSTHFAHPEQTALGQLTQARRSQAGTRSDSAFFLLDSVDTALTSRLALVDAAQRTVDLQYYAIHADASSEVILQRLREAARRGVRVRILLDDFNTVGEDAQVLRLAFEPNVEMRLFNPLPGPRNSMLGRIVTSLKDVERMQKRMHNKLFIADSAWGITGGRNLGDRYFGGGDKQNFVDLDVLATGRIVRDMAASFDHFWNDPLAYPVQTLLDPEDLDALRKPEPAAPPAAGAPQAVKPVLPVTASATVLPSVTPGEARDAEKPPMDLRTIPLVWAPSVLLVDQPGKVAPGDDEVNAGETVIDGLLQLIRGAQREVLIISPYFVPGPRMMAVYEELRRRNVRIRVLTNSMASNDAPAAHAGYARYRDQLLAMGIEVYEMRSDPETAAELLGGSGSGKSRKQEGNSWFGSGPGGSKSATHSRASLHSKAVIIDQRLSVIGSMNLDLRSQLKNSEVGLVIRSTALAQQAHRQVENTLATAAYRLEKQDGKFFWRAPPGASFGNETSEPGASTKLKLMVKLIGPFAPDEML</sequence>
<feature type="region of interest" description="Disordered" evidence="1">
    <location>
        <begin position="429"/>
        <end position="463"/>
    </location>
</feature>
<evidence type="ECO:0000256" key="1">
    <source>
        <dbReference type="SAM" id="MobiDB-lite"/>
    </source>
</evidence>
<dbReference type="SUPFAM" id="SSF56024">
    <property type="entry name" value="Phospholipase D/nuclease"/>
    <property type="match status" value="2"/>
</dbReference>
<dbReference type="EMBL" id="JACORT010000005">
    <property type="protein sequence ID" value="MBC5783968.1"/>
    <property type="molecule type" value="Genomic_DNA"/>
</dbReference>
<organism evidence="3 4">
    <name type="scientific">Ramlibacter cellulosilyticus</name>
    <dbReference type="NCBI Taxonomy" id="2764187"/>
    <lineage>
        <taxon>Bacteria</taxon>
        <taxon>Pseudomonadati</taxon>
        <taxon>Pseudomonadota</taxon>
        <taxon>Betaproteobacteria</taxon>
        <taxon>Burkholderiales</taxon>
        <taxon>Comamonadaceae</taxon>
        <taxon>Ramlibacter</taxon>
    </lineage>
</organism>
<dbReference type="InterPro" id="IPR025202">
    <property type="entry name" value="PLD-like_dom"/>
</dbReference>
<reference evidence="3" key="1">
    <citation type="submission" date="2020-08" db="EMBL/GenBank/DDBJ databases">
        <title>Ramlibacter sp. USB13 16S ribosomal RNA gene genome sequencing and assembly.</title>
        <authorList>
            <person name="Kang M."/>
        </authorList>
    </citation>
    <scope>NUCLEOTIDE SEQUENCE</scope>
    <source>
        <strain evidence="3">USB13</strain>
    </source>
</reference>
<feature type="domain" description="PLD phosphodiesterase" evidence="2">
    <location>
        <begin position="462"/>
        <end position="489"/>
    </location>
</feature>
<evidence type="ECO:0000313" key="3">
    <source>
        <dbReference type="EMBL" id="MBC5783968.1"/>
    </source>
</evidence>
<dbReference type="SMART" id="SM00155">
    <property type="entry name" value="PLDc"/>
    <property type="match status" value="2"/>
</dbReference>
<feature type="domain" description="PLD phosphodiesterase" evidence="2">
    <location>
        <begin position="183"/>
        <end position="210"/>
    </location>
</feature>
<dbReference type="GO" id="GO:0030572">
    <property type="term" value="F:phosphatidyltransferase activity"/>
    <property type="evidence" value="ECO:0007669"/>
    <property type="project" value="UniProtKB-ARBA"/>
</dbReference>
<name>A0A923MRN9_9BURK</name>
<dbReference type="CDD" id="cd09111">
    <property type="entry name" value="PLDc_ymdC_like_1"/>
    <property type="match status" value="1"/>
</dbReference>
<evidence type="ECO:0000259" key="2">
    <source>
        <dbReference type="PROSITE" id="PS50035"/>
    </source>
</evidence>
<dbReference type="Proteomes" id="UP000608513">
    <property type="component" value="Unassembled WGS sequence"/>
</dbReference>
<dbReference type="Gene3D" id="3.30.870.10">
    <property type="entry name" value="Endonuclease Chain A"/>
    <property type="match status" value="2"/>
</dbReference>
<dbReference type="PANTHER" id="PTHR21248:SF12">
    <property type="entry name" value="CARDIOLIPIN SYNTHASE C"/>
    <property type="match status" value="1"/>
</dbReference>